<dbReference type="InterPro" id="IPR045963">
    <property type="entry name" value="DUF6383"/>
</dbReference>
<proteinExistence type="predicted"/>
<feature type="chain" id="PRO_5002490296" description="DUF6383 domain-containing protein" evidence="1">
    <location>
        <begin position="24"/>
        <end position="1353"/>
    </location>
</feature>
<dbReference type="EMBL" id="AQHW01000014">
    <property type="protein sequence ID" value="KKB56582.1"/>
    <property type="molecule type" value="Genomic_DNA"/>
</dbReference>
<name>A0A0F5JGK3_9BACT</name>
<keyword evidence="1" id="KW-0732">Signal</keyword>
<dbReference type="PATRIC" id="fig|1203610.3.peg.2276"/>
<gene>
    <name evidence="3" type="ORF">HMPREF1536_02218</name>
</gene>
<evidence type="ECO:0000313" key="4">
    <source>
        <dbReference type="Proteomes" id="UP000033035"/>
    </source>
</evidence>
<evidence type="ECO:0000313" key="3">
    <source>
        <dbReference type="EMBL" id="KKB56582.1"/>
    </source>
</evidence>
<accession>A0A0F5JGK3</accession>
<dbReference type="HOGENOM" id="CLU_003316_0_0_10"/>
<sequence length="1353" mass="147978">MNKKLSLMLAAFAVAGYSLTAEAGVVKVTNPTNGNSYVIGEQGWDATSSKTYLQSTAANGVKGITNVTGDAASVTASTDLWKYTETMNGQFMLVQGSAALGKAELGGTPAMRTLDNASQFVLSSSILTTGADKLTFSSNTDASWGVGVAIDFYAYTSKVAAAVDNVTLKIGNKYLVVTAATGTLALVDETTYQAYVKLNQDEQTLWKLNTDGTYESKYSGLTTAANKYLSITGSAMTLVAASSTESKFESNDDEGLFGIWDATNGFSYVKVNTAGTGLISSATASDDDIRIVATAPVVAPPTANTTLGTYALANTVVSSEYYLISSNDGTATQLVLAQESNSKAATFTAVSGVTDLTTAYWKVSQTKLANNSYKYSFVNKKGVTLKIGGISEFYSDAKYAGGFTLTDLAGTNTIQLTASGNKVELKAAASTGVEILGLYSVGVDNFTVADLCQYYNTYFDLLLKNWKDGTGNTDKLQGNLFEGGLVPMEIKYDTNRRTYYLEEAAADAEVFLLKRKADDAYIVMDWGKTWSASGISNHVTKGGFMFDKLSEDNLLAYVNGYANAQLAARKLGFAFQMEHAKLDKEIKYVAVTDYVRAHGAATTIPAVTADNRQSADAVQYPVYLTTFEANGTTYLTVNAEKDAVILYAALQEKTLVHGSDAKNNPLLSQYVNIKFVNHSSVKYATEDGNKAVLNGKVLGMTRDNGTKKWKAYPAEAGKFLASKPEGQWVVKMADVSDADAVNGKSLGDDDTRFEFVNRENEKASYIVDRMYWLSGNTYAVEYDSPRSAFSENLNPGSIRRDTVEITTVDITNNTRLMDGYKNYADADIQDVEYRLIMNSTSDVDYYVSENHGGSHLLGITTNKDKAVTWRVVRMDRKAQMDVDGYVKYATDSIYIIHHPQKYMSDKKFYADNDTLALVTYALQNTENGEYLTYENMQSQDIESMACKEKSQNYWNHFFNEKTNETNWAYLNGSYRFVVKEKDGELVNILGVSGMDADASGYSLNLNKKLYGASTKNTVEVETAYTQINSNDLFRLERIDAPVYRESAQDDVIRIFREENNQEMMYENGKFLNLGNKSQLTNMAPAMYVDTAYINRGLNTRYQYLLVVNPTRVKEVLDNKGHLIEPDTTYGRFLVNMIDSAIYTNKHGEIHNNIFINDKEADETYVKTGFVWGYRTGDHLYLTNGKDFSDVKSIIDLGTPDFNIAKFAFRYVNPSANDKEGAFKIQTRYVDYNSAVKVDDQKDRYESNEGYLKTINGVVVVTEGIAKGEEFNLAAESSTPTANDNISASEVSVVAGNGIVTIKGAEGKTVVISNVLGQTVANTVLSSDKAEIAAPAGVVVVAVEGEAAVKAIVK</sequence>
<dbReference type="RefSeq" id="WP_147337570.1">
    <property type="nucleotide sequence ID" value="NZ_AUAE01000028.1"/>
</dbReference>
<feature type="domain" description="DUF6383" evidence="2">
    <location>
        <begin position="1279"/>
        <end position="1352"/>
    </location>
</feature>
<feature type="signal peptide" evidence="1">
    <location>
        <begin position="1"/>
        <end position="23"/>
    </location>
</feature>
<protein>
    <recommendedName>
        <fullName evidence="2">DUF6383 domain-containing protein</fullName>
    </recommendedName>
</protein>
<dbReference type="Pfam" id="PF19910">
    <property type="entry name" value="DUF6383"/>
    <property type="match status" value="1"/>
</dbReference>
<reference evidence="3 4" key="1">
    <citation type="submission" date="2013-04" db="EMBL/GenBank/DDBJ databases">
        <title>The Genome Sequence of Parabacteroides gordonii DSM 23371.</title>
        <authorList>
            <consortium name="The Broad Institute Genomics Platform"/>
            <person name="Earl A."/>
            <person name="Ward D."/>
            <person name="Feldgarden M."/>
            <person name="Gevers D."/>
            <person name="Martens E."/>
            <person name="Sakamoto M."/>
            <person name="Benno Y."/>
            <person name="Suzuki N."/>
            <person name="Matsunaga N."/>
            <person name="Koshihara K."/>
            <person name="Seki M."/>
            <person name="Komiya H."/>
            <person name="Walker B."/>
            <person name="Young S."/>
            <person name="Zeng Q."/>
            <person name="Gargeya S."/>
            <person name="Fitzgerald M."/>
            <person name="Haas B."/>
            <person name="Abouelleil A."/>
            <person name="Allen A.W."/>
            <person name="Alvarado L."/>
            <person name="Arachchi H.M."/>
            <person name="Berlin A.M."/>
            <person name="Chapman S.B."/>
            <person name="Gainer-Dewar J."/>
            <person name="Goldberg J."/>
            <person name="Griggs A."/>
            <person name="Gujja S."/>
            <person name="Hansen M."/>
            <person name="Howarth C."/>
            <person name="Imamovic A."/>
            <person name="Ireland A."/>
            <person name="Larimer J."/>
            <person name="McCowan C."/>
            <person name="Murphy C."/>
            <person name="Pearson M."/>
            <person name="Poon T.W."/>
            <person name="Priest M."/>
            <person name="Roberts A."/>
            <person name="Saif S."/>
            <person name="Shea T."/>
            <person name="Sisk P."/>
            <person name="Sykes S."/>
            <person name="Wortman J."/>
            <person name="Nusbaum C."/>
            <person name="Birren B."/>
        </authorList>
    </citation>
    <scope>NUCLEOTIDE SEQUENCE [LARGE SCALE GENOMIC DNA]</scope>
    <source>
        <strain evidence="3 4">MS-1</strain>
    </source>
</reference>
<evidence type="ECO:0000259" key="2">
    <source>
        <dbReference type="Pfam" id="PF19910"/>
    </source>
</evidence>
<dbReference type="Proteomes" id="UP000033035">
    <property type="component" value="Unassembled WGS sequence"/>
</dbReference>
<organism evidence="3 4">
    <name type="scientific">Parabacteroides gordonii MS-1 = DSM 23371</name>
    <dbReference type="NCBI Taxonomy" id="1203610"/>
    <lineage>
        <taxon>Bacteria</taxon>
        <taxon>Pseudomonadati</taxon>
        <taxon>Bacteroidota</taxon>
        <taxon>Bacteroidia</taxon>
        <taxon>Bacteroidales</taxon>
        <taxon>Tannerellaceae</taxon>
        <taxon>Parabacteroides</taxon>
    </lineage>
</organism>
<keyword evidence="4" id="KW-1185">Reference proteome</keyword>
<comment type="caution">
    <text evidence="3">The sequence shown here is derived from an EMBL/GenBank/DDBJ whole genome shotgun (WGS) entry which is preliminary data.</text>
</comment>
<evidence type="ECO:0000256" key="1">
    <source>
        <dbReference type="SAM" id="SignalP"/>
    </source>
</evidence>